<dbReference type="GO" id="GO:0005739">
    <property type="term" value="C:mitochondrion"/>
    <property type="evidence" value="ECO:0007669"/>
    <property type="project" value="TreeGrafter"/>
</dbReference>
<dbReference type="PANTHER" id="PTHR22589:SF31">
    <property type="entry name" value="CARNITINE O-PALMITOYLTRANSFERASE"/>
    <property type="match status" value="1"/>
</dbReference>
<keyword evidence="4" id="KW-1185">Reference proteome</keyword>
<evidence type="ECO:0000256" key="1">
    <source>
        <dbReference type="ARBA" id="ARBA00023315"/>
    </source>
</evidence>
<name>A0A1S8WWA8_OPIVI</name>
<dbReference type="InterPro" id="IPR042231">
    <property type="entry name" value="Cho/carn_acyl_trans_2"/>
</dbReference>
<sequence length="71" mass="8322">MRGVYYRYTNFDQSADEAAFFLALDDEERDLDSDVNEDLSYLSKTFLTGNCYNRWFDKSFTLIVLPNSSNI</sequence>
<evidence type="ECO:0000259" key="2">
    <source>
        <dbReference type="Pfam" id="PF00755"/>
    </source>
</evidence>
<dbReference type="GO" id="GO:0009437">
    <property type="term" value="P:carnitine metabolic process"/>
    <property type="evidence" value="ECO:0007669"/>
    <property type="project" value="TreeGrafter"/>
</dbReference>
<dbReference type="Proteomes" id="UP000243686">
    <property type="component" value="Unassembled WGS sequence"/>
</dbReference>
<dbReference type="Pfam" id="PF00755">
    <property type="entry name" value="Carn_acyltransf"/>
    <property type="match status" value="1"/>
</dbReference>
<dbReference type="InterPro" id="IPR000542">
    <property type="entry name" value="Carn_acyl_trans"/>
</dbReference>
<proteinExistence type="predicted"/>
<dbReference type="AlphaFoldDB" id="A0A1S8WWA8"/>
<evidence type="ECO:0000313" key="3">
    <source>
        <dbReference type="EMBL" id="OON18710.1"/>
    </source>
</evidence>
<dbReference type="GO" id="GO:0004095">
    <property type="term" value="F:carnitine O-palmitoyltransferase activity"/>
    <property type="evidence" value="ECO:0007669"/>
    <property type="project" value="TreeGrafter"/>
</dbReference>
<dbReference type="EMBL" id="KV893924">
    <property type="protein sequence ID" value="OON18710.1"/>
    <property type="molecule type" value="Genomic_DNA"/>
</dbReference>
<dbReference type="InterPro" id="IPR039551">
    <property type="entry name" value="Cho/carn_acyl_trans"/>
</dbReference>
<accession>A0A1S8WWA8</accession>
<dbReference type="SUPFAM" id="SSF52777">
    <property type="entry name" value="CoA-dependent acyltransferases"/>
    <property type="match status" value="1"/>
</dbReference>
<organism evidence="3 4">
    <name type="scientific">Opisthorchis viverrini</name>
    <name type="common">Southeast Asian liver fluke</name>
    <dbReference type="NCBI Taxonomy" id="6198"/>
    <lineage>
        <taxon>Eukaryota</taxon>
        <taxon>Metazoa</taxon>
        <taxon>Spiralia</taxon>
        <taxon>Lophotrochozoa</taxon>
        <taxon>Platyhelminthes</taxon>
        <taxon>Trematoda</taxon>
        <taxon>Digenea</taxon>
        <taxon>Opisthorchiida</taxon>
        <taxon>Opisthorchiata</taxon>
        <taxon>Opisthorchiidae</taxon>
        <taxon>Opisthorchis</taxon>
    </lineage>
</organism>
<feature type="domain" description="Choline/carnitine acyltransferase" evidence="2">
    <location>
        <begin position="16"/>
        <end position="69"/>
    </location>
</feature>
<keyword evidence="1" id="KW-0012">Acyltransferase</keyword>
<reference evidence="3 4" key="1">
    <citation type="submission" date="2015-03" db="EMBL/GenBank/DDBJ databases">
        <title>Draft genome of the nematode, Opisthorchis viverrini.</title>
        <authorList>
            <person name="Mitreva M."/>
        </authorList>
    </citation>
    <scope>NUCLEOTIDE SEQUENCE [LARGE SCALE GENOMIC DNA]</scope>
    <source>
        <strain evidence="3">Khon Kaen</strain>
    </source>
</reference>
<keyword evidence="1" id="KW-0808">Transferase</keyword>
<dbReference type="GO" id="GO:0006631">
    <property type="term" value="P:fatty acid metabolic process"/>
    <property type="evidence" value="ECO:0007669"/>
    <property type="project" value="TreeGrafter"/>
</dbReference>
<evidence type="ECO:0000313" key="4">
    <source>
        <dbReference type="Proteomes" id="UP000243686"/>
    </source>
</evidence>
<dbReference type="Gene3D" id="3.30.559.70">
    <property type="entry name" value="Choline/Carnitine o-acyltransferase, domain 2"/>
    <property type="match status" value="1"/>
</dbReference>
<protein>
    <recommendedName>
        <fullName evidence="2">Choline/carnitine acyltransferase domain-containing protein</fullName>
    </recommendedName>
</protein>
<gene>
    <name evidence="3" type="ORF">X801_05434</name>
</gene>
<dbReference type="PANTHER" id="PTHR22589">
    <property type="entry name" value="CARNITINE O-ACYLTRANSFERASE"/>
    <property type="match status" value="1"/>
</dbReference>